<evidence type="ECO:0000256" key="15">
    <source>
        <dbReference type="ARBA" id="ARBA00022840"/>
    </source>
</evidence>
<evidence type="ECO:0000256" key="20">
    <source>
        <dbReference type="ARBA" id="ARBA00047899"/>
    </source>
</evidence>
<dbReference type="InterPro" id="IPR001611">
    <property type="entry name" value="Leu-rich_rpt"/>
</dbReference>
<dbReference type="PANTHER" id="PTHR27008:SF499">
    <property type="entry name" value="OS06G0581500 PROTEIN"/>
    <property type="match status" value="1"/>
</dbReference>
<dbReference type="SUPFAM" id="SSF56112">
    <property type="entry name" value="Protein kinase-like (PK-like)"/>
    <property type="match status" value="1"/>
</dbReference>
<comment type="similarity">
    <text evidence="3">Belongs to the protein kinase superfamily. Ser/Thr protein kinase family.</text>
</comment>
<evidence type="ECO:0000256" key="2">
    <source>
        <dbReference type="ARBA" id="ARBA00004479"/>
    </source>
</evidence>
<dbReference type="FunFam" id="3.30.200.20:FF:000432">
    <property type="entry name" value="LRR receptor-like serine/threonine-protein kinase EFR"/>
    <property type="match status" value="1"/>
</dbReference>
<evidence type="ECO:0000256" key="5">
    <source>
        <dbReference type="ARBA" id="ARBA00022475"/>
    </source>
</evidence>
<evidence type="ECO:0000256" key="4">
    <source>
        <dbReference type="ARBA" id="ARBA00012513"/>
    </source>
</evidence>
<dbReference type="SMART" id="SM00220">
    <property type="entry name" value="S_TKc"/>
    <property type="match status" value="1"/>
</dbReference>
<feature type="signal peptide" evidence="24">
    <location>
        <begin position="1"/>
        <end position="23"/>
    </location>
</feature>
<evidence type="ECO:0000256" key="19">
    <source>
        <dbReference type="ARBA" id="ARBA00023180"/>
    </source>
</evidence>
<dbReference type="EC" id="2.7.11.1" evidence="4"/>
<keyword evidence="17 23" id="KW-0472">Membrane</keyword>
<dbReference type="SMART" id="SM00369">
    <property type="entry name" value="LRR_TYP"/>
    <property type="match status" value="6"/>
</dbReference>
<keyword evidence="9" id="KW-0808">Transferase</keyword>
<evidence type="ECO:0000256" key="16">
    <source>
        <dbReference type="ARBA" id="ARBA00022989"/>
    </source>
</evidence>
<feature type="binding site" evidence="22">
    <location>
        <position position="734"/>
    </location>
    <ligand>
        <name>ATP</name>
        <dbReference type="ChEBI" id="CHEBI:30616"/>
    </ligand>
</feature>
<feature type="domain" description="Protein kinase" evidence="25">
    <location>
        <begin position="707"/>
        <end position="969"/>
    </location>
</feature>
<sequence>MKAVKTKILCLILATILQHVSESFSLDSAEYPGNKTDHSALLAIKRQLSNHPGGILSSWNHSFHHCNWVGVFCGHKHRRVTGLELNSIGLSGMISPFIENLSFLQRINLDNNSLHGPIPQEIGRLYRLRVLELTNNTLVGGIPANLSGCINLQVLTLGGNKLGGNVPIGLRALSKLIVIEFSKCNLTGPLFNVIQNLISLEQIYAPFNAFTGTILDSITELRNLTIVLLEINLLTRRIPPSIFNLSSLRFLELADKQFEGNIPLDMRLNLSQIQVLNLNNIFLSGPFPILFMNLTNLVHLGLSKSKFSGRVSLDFRQLQYLTILEFYDMNLRGDIKFISTLANCSNMRSLQLQENMFSGSLPKTIANLSTTLNVFQIGENQIGGEIPAGISNLINLRLLVMIGNEFTGTIPNEFGNFQKLEQFALSSNKLTGIIPNSLGNLSQLSLLYLQDNKLHGNIPSNLSSCQNLLYLDLSNNNLNGTLPKVLFGGSAQFLALDLSSNHITGSIPQDISNQINIVEIDVSENKFSGEIPNDLGKCSALRYFHIQGNSIHGTIPPSFSALYSLQTLDLSRNNLSGLVPIYFSKFPLVYLNLSYNDFEGSVPDKGIYANMSAVSLVGNNRLCGGIRQLHLPRCIEQGKRRNSRTMSLALKLTIPIVCALVGLLTLATWLYLTRRRKKRDSMPSILATGEGFLRVSYNMLLKATDEFSSSNLLGAGTFGTVFKGVLDGTMVAVKVLNLQQQGATKSFIAECKTLRNTRHRNLVKIITVCSSTDFQRNDFKALVYEFMPKGNLDRWLHKTGHLTLLQRMDIAIDVAHALNYLHYENETPIVHCDLKPSNILLDEYMVAHVGDFGLTKFFAHPGSLNQSSSVGVKGTVGYAAPEYGLGNEASTEGDIYSYGTVLLELVTGKRPTDQMFQEDFNLHMFAEEALPDHILQIVDPTLVHTTEEVDSRRTIQDTAEQRVKCMVSMVGVGVACSNHLPLRPNEDN</sequence>
<dbReference type="GO" id="GO:0005524">
    <property type="term" value="F:ATP binding"/>
    <property type="evidence" value="ECO:0007669"/>
    <property type="project" value="UniProtKB-UniRule"/>
</dbReference>
<keyword evidence="7" id="KW-0597">Phosphoprotein</keyword>
<keyword evidence="15 22" id="KW-0067">ATP-binding</keyword>
<dbReference type="Gene3D" id="3.80.10.10">
    <property type="entry name" value="Ribonuclease Inhibitor"/>
    <property type="match status" value="3"/>
</dbReference>
<dbReference type="PRINTS" id="PR00019">
    <property type="entry name" value="LEURICHRPT"/>
</dbReference>
<keyword evidence="10 23" id="KW-0812">Transmembrane</keyword>
<dbReference type="Gene3D" id="3.30.200.20">
    <property type="entry name" value="Phosphorylase Kinase, domain 1"/>
    <property type="match status" value="1"/>
</dbReference>
<feature type="chain" id="PRO_5043901030" description="non-specific serine/threonine protein kinase" evidence="24">
    <location>
        <begin position="24"/>
        <end position="988"/>
    </location>
</feature>
<keyword evidence="12" id="KW-0677">Repeat</keyword>
<keyword evidence="13 22" id="KW-0547">Nucleotide-binding</keyword>
<evidence type="ECO:0000256" key="24">
    <source>
        <dbReference type="SAM" id="SignalP"/>
    </source>
</evidence>
<keyword evidence="6" id="KW-0723">Serine/threonine-protein kinase</keyword>
<dbReference type="Pfam" id="PF00069">
    <property type="entry name" value="Pkinase"/>
    <property type="match status" value="1"/>
</dbReference>
<feature type="transmembrane region" description="Helical" evidence="23">
    <location>
        <begin position="648"/>
        <end position="672"/>
    </location>
</feature>
<dbReference type="SUPFAM" id="SSF52058">
    <property type="entry name" value="L domain-like"/>
    <property type="match status" value="1"/>
</dbReference>
<evidence type="ECO:0000259" key="25">
    <source>
        <dbReference type="PROSITE" id="PS50011"/>
    </source>
</evidence>
<evidence type="ECO:0000256" key="7">
    <source>
        <dbReference type="ARBA" id="ARBA00022553"/>
    </source>
</evidence>
<comment type="caution">
    <text evidence="26">The sequence shown here is derived from an EMBL/GenBank/DDBJ whole genome shotgun (WGS) entry which is preliminary data.</text>
</comment>
<dbReference type="InterPro" id="IPR011009">
    <property type="entry name" value="Kinase-like_dom_sf"/>
</dbReference>
<evidence type="ECO:0000256" key="3">
    <source>
        <dbReference type="ARBA" id="ARBA00008684"/>
    </source>
</evidence>
<dbReference type="EMBL" id="JBDFQZ010000005">
    <property type="protein sequence ID" value="KAK9725066.1"/>
    <property type="molecule type" value="Genomic_DNA"/>
</dbReference>
<dbReference type="Proteomes" id="UP001443914">
    <property type="component" value="Unassembled WGS sequence"/>
</dbReference>
<keyword evidence="18" id="KW-0675">Receptor</keyword>
<evidence type="ECO:0000256" key="21">
    <source>
        <dbReference type="ARBA" id="ARBA00048679"/>
    </source>
</evidence>
<dbReference type="InterPro" id="IPR003591">
    <property type="entry name" value="Leu-rich_rpt_typical-subtyp"/>
</dbReference>
<evidence type="ECO:0000256" key="23">
    <source>
        <dbReference type="SAM" id="Phobius"/>
    </source>
</evidence>
<dbReference type="FunFam" id="1.10.510.10:FF:000358">
    <property type="entry name" value="Putative leucine-rich repeat receptor-like serine/threonine-protein kinase"/>
    <property type="match status" value="1"/>
</dbReference>
<evidence type="ECO:0000256" key="18">
    <source>
        <dbReference type="ARBA" id="ARBA00023170"/>
    </source>
</evidence>
<reference evidence="26" key="1">
    <citation type="submission" date="2024-03" db="EMBL/GenBank/DDBJ databases">
        <title>WGS assembly of Saponaria officinalis var. Norfolk2.</title>
        <authorList>
            <person name="Jenkins J."/>
            <person name="Shu S."/>
            <person name="Grimwood J."/>
            <person name="Barry K."/>
            <person name="Goodstein D."/>
            <person name="Schmutz J."/>
            <person name="Leebens-Mack J."/>
            <person name="Osbourn A."/>
        </authorList>
    </citation>
    <scope>NUCLEOTIDE SEQUENCE [LARGE SCALE GENOMIC DNA]</scope>
    <source>
        <strain evidence="26">JIC</strain>
    </source>
</reference>
<evidence type="ECO:0000256" key="14">
    <source>
        <dbReference type="ARBA" id="ARBA00022777"/>
    </source>
</evidence>
<comment type="catalytic activity">
    <reaction evidence="20">
        <text>L-threonyl-[protein] + ATP = O-phospho-L-threonyl-[protein] + ADP + H(+)</text>
        <dbReference type="Rhea" id="RHEA:46608"/>
        <dbReference type="Rhea" id="RHEA-COMP:11060"/>
        <dbReference type="Rhea" id="RHEA-COMP:11605"/>
        <dbReference type="ChEBI" id="CHEBI:15378"/>
        <dbReference type="ChEBI" id="CHEBI:30013"/>
        <dbReference type="ChEBI" id="CHEBI:30616"/>
        <dbReference type="ChEBI" id="CHEBI:61977"/>
        <dbReference type="ChEBI" id="CHEBI:456216"/>
        <dbReference type="EC" id="2.7.11.1"/>
    </reaction>
</comment>
<keyword evidence="11 24" id="KW-0732">Signal</keyword>
<dbReference type="GO" id="GO:0005886">
    <property type="term" value="C:plasma membrane"/>
    <property type="evidence" value="ECO:0007669"/>
    <property type="project" value="UniProtKB-SubCell"/>
</dbReference>
<keyword evidence="14" id="KW-0418">Kinase</keyword>
<dbReference type="FunFam" id="3.80.10.10:FF:000288">
    <property type="entry name" value="LRR receptor-like serine/threonine-protein kinase EFR"/>
    <property type="match status" value="1"/>
</dbReference>
<dbReference type="FunFam" id="3.80.10.10:FF:000095">
    <property type="entry name" value="LRR receptor-like serine/threonine-protein kinase GSO1"/>
    <property type="match status" value="1"/>
</dbReference>
<dbReference type="PANTHER" id="PTHR27008">
    <property type="entry name" value="OS04G0122200 PROTEIN"/>
    <property type="match status" value="1"/>
</dbReference>
<dbReference type="AlphaFoldDB" id="A0AAW1KXI0"/>
<evidence type="ECO:0000256" key="6">
    <source>
        <dbReference type="ARBA" id="ARBA00022527"/>
    </source>
</evidence>
<dbReference type="SUPFAM" id="SSF52047">
    <property type="entry name" value="RNI-like"/>
    <property type="match status" value="1"/>
</dbReference>
<evidence type="ECO:0000313" key="27">
    <source>
        <dbReference type="Proteomes" id="UP001443914"/>
    </source>
</evidence>
<evidence type="ECO:0000256" key="12">
    <source>
        <dbReference type="ARBA" id="ARBA00022737"/>
    </source>
</evidence>
<keyword evidence="8" id="KW-0433">Leucine-rich repeat</keyword>
<dbReference type="PROSITE" id="PS51450">
    <property type="entry name" value="LRR"/>
    <property type="match status" value="1"/>
</dbReference>
<dbReference type="PROSITE" id="PS00107">
    <property type="entry name" value="PROTEIN_KINASE_ATP"/>
    <property type="match status" value="1"/>
</dbReference>
<evidence type="ECO:0000256" key="17">
    <source>
        <dbReference type="ARBA" id="ARBA00023136"/>
    </source>
</evidence>
<dbReference type="InterPro" id="IPR008271">
    <property type="entry name" value="Ser/Thr_kinase_AS"/>
</dbReference>
<evidence type="ECO:0000256" key="1">
    <source>
        <dbReference type="ARBA" id="ARBA00004162"/>
    </source>
</evidence>
<keyword evidence="19" id="KW-0325">Glycoprotein</keyword>
<evidence type="ECO:0000256" key="13">
    <source>
        <dbReference type="ARBA" id="ARBA00022741"/>
    </source>
</evidence>
<dbReference type="Pfam" id="PF13855">
    <property type="entry name" value="LRR_8"/>
    <property type="match status" value="1"/>
</dbReference>
<evidence type="ECO:0000256" key="10">
    <source>
        <dbReference type="ARBA" id="ARBA00022692"/>
    </source>
</evidence>
<evidence type="ECO:0000313" key="26">
    <source>
        <dbReference type="EMBL" id="KAK9725066.1"/>
    </source>
</evidence>
<comment type="subcellular location">
    <subcellularLocation>
        <location evidence="1">Cell membrane</location>
        <topology evidence="1">Single-pass membrane protein</topology>
    </subcellularLocation>
    <subcellularLocation>
        <location evidence="2">Membrane</location>
        <topology evidence="2">Single-pass type I membrane protein</topology>
    </subcellularLocation>
</comment>
<dbReference type="InterPro" id="IPR032675">
    <property type="entry name" value="LRR_dom_sf"/>
</dbReference>
<keyword evidence="16 23" id="KW-1133">Transmembrane helix</keyword>
<keyword evidence="5" id="KW-1003">Cell membrane</keyword>
<organism evidence="26 27">
    <name type="scientific">Saponaria officinalis</name>
    <name type="common">Common soapwort</name>
    <name type="synonym">Lychnis saponaria</name>
    <dbReference type="NCBI Taxonomy" id="3572"/>
    <lineage>
        <taxon>Eukaryota</taxon>
        <taxon>Viridiplantae</taxon>
        <taxon>Streptophyta</taxon>
        <taxon>Embryophyta</taxon>
        <taxon>Tracheophyta</taxon>
        <taxon>Spermatophyta</taxon>
        <taxon>Magnoliopsida</taxon>
        <taxon>eudicotyledons</taxon>
        <taxon>Gunneridae</taxon>
        <taxon>Pentapetalae</taxon>
        <taxon>Caryophyllales</taxon>
        <taxon>Caryophyllaceae</taxon>
        <taxon>Caryophylleae</taxon>
        <taxon>Saponaria</taxon>
    </lineage>
</organism>
<dbReference type="InterPro" id="IPR051809">
    <property type="entry name" value="Plant_receptor-like_S/T_kinase"/>
</dbReference>
<evidence type="ECO:0000256" key="9">
    <source>
        <dbReference type="ARBA" id="ARBA00022679"/>
    </source>
</evidence>
<dbReference type="Gene3D" id="1.10.510.10">
    <property type="entry name" value="Transferase(Phosphotransferase) domain 1"/>
    <property type="match status" value="1"/>
</dbReference>
<dbReference type="InterPro" id="IPR017441">
    <property type="entry name" value="Protein_kinase_ATP_BS"/>
</dbReference>
<dbReference type="GO" id="GO:0004674">
    <property type="term" value="F:protein serine/threonine kinase activity"/>
    <property type="evidence" value="ECO:0007669"/>
    <property type="project" value="UniProtKB-KW"/>
</dbReference>
<evidence type="ECO:0000256" key="22">
    <source>
        <dbReference type="PROSITE-ProRule" id="PRU10141"/>
    </source>
</evidence>
<protein>
    <recommendedName>
        <fullName evidence="4">non-specific serine/threonine protein kinase</fullName>
        <ecNumber evidence="4">2.7.11.1</ecNumber>
    </recommendedName>
</protein>
<gene>
    <name evidence="26" type="ORF">RND81_05G119900</name>
</gene>
<proteinExistence type="inferred from homology"/>
<evidence type="ECO:0000256" key="8">
    <source>
        <dbReference type="ARBA" id="ARBA00022614"/>
    </source>
</evidence>
<dbReference type="PROSITE" id="PS50011">
    <property type="entry name" value="PROTEIN_KINASE_DOM"/>
    <property type="match status" value="1"/>
</dbReference>
<keyword evidence="27" id="KW-1185">Reference proteome</keyword>
<accession>A0AAW1KXI0</accession>
<dbReference type="PROSITE" id="PS00108">
    <property type="entry name" value="PROTEIN_KINASE_ST"/>
    <property type="match status" value="1"/>
</dbReference>
<name>A0AAW1KXI0_SAPOF</name>
<dbReference type="Pfam" id="PF00560">
    <property type="entry name" value="LRR_1"/>
    <property type="match status" value="5"/>
</dbReference>
<evidence type="ECO:0000256" key="11">
    <source>
        <dbReference type="ARBA" id="ARBA00022729"/>
    </source>
</evidence>
<dbReference type="Pfam" id="PF08263">
    <property type="entry name" value="LRRNT_2"/>
    <property type="match status" value="1"/>
</dbReference>
<dbReference type="InterPro" id="IPR000719">
    <property type="entry name" value="Prot_kinase_dom"/>
</dbReference>
<comment type="catalytic activity">
    <reaction evidence="21">
        <text>L-seryl-[protein] + ATP = O-phospho-L-seryl-[protein] + ADP + H(+)</text>
        <dbReference type="Rhea" id="RHEA:17989"/>
        <dbReference type="Rhea" id="RHEA-COMP:9863"/>
        <dbReference type="Rhea" id="RHEA-COMP:11604"/>
        <dbReference type="ChEBI" id="CHEBI:15378"/>
        <dbReference type="ChEBI" id="CHEBI:29999"/>
        <dbReference type="ChEBI" id="CHEBI:30616"/>
        <dbReference type="ChEBI" id="CHEBI:83421"/>
        <dbReference type="ChEBI" id="CHEBI:456216"/>
        <dbReference type="EC" id="2.7.11.1"/>
    </reaction>
</comment>
<dbReference type="InterPro" id="IPR013210">
    <property type="entry name" value="LRR_N_plant-typ"/>
</dbReference>